<dbReference type="EMBL" id="JALJOT010000017">
    <property type="protein sequence ID" value="KAK9901561.1"/>
    <property type="molecule type" value="Genomic_DNA"/>
</dbReference>
<feature type="region of interest" description="Disordered" evidence="1">
    <location>
        <begin position="144"/>
        <end position="166"/>
    </location>
</feature>
<name>A0ABR2YBD6_9CHLO</name>
<evidence type="ECO:0000313" key="3">
    <source>
        <dbReference type="Proteomes" id="UP001491310"/>
    </source>
</evidence>
<gene>
    <name evidence="2" type="ORF">WJX75_001885</name>
</gene>
<comment type="caution">
    <text evidence="2">The sequence shown here is derived from an EMBL/GenBank/DDBJ whole genome shotgun (WGS) entry which is preliminary data.</text>
</comment>
<evidence type="ECO:0000256" key="1">
    <source>
        <dbReference type="SAM" id="MobiDB-lite"/>
    </source>
</evidence>
<organism evidence="2 3">
    <name type="scientific">Coccomyxa subellipsoidea</name>
    <dbReference type="NCBI Taxonomy" id="248742"/>
    <lineage>
        <taxon>Eukaryota</taxon>
        <taxon>Viridiplantae</taxon>
        <taxon>Chlorophyta</taxon>
        <taxon>core chlorophytes</taxon>
        <taxon>Trebouxiophyceae</taxon>
        <taxon>Trebouxiophyceae incertae sedis</taxon>
        <taxon>Coccomyxaceae</taxon>
        <taxon>Coccomyxa</taxon>
    </lineage>
</organism>
<protein>
    <submittedName>
        <fullName evidence="2">Uncharacterized protein</fullName>
    </submittedName>
</protein>
<reference evidence="2 3" key="1">
    <citation type="journal article" date="2024" name="Nat. Commun.">
        <title>Phylogenomics reveals the evolutionary origins of lichenization in chlorophyte algae.</title>
        <authorList>
            <person name="Puginier C."/>
            <person name="Libourel C."/>
            <person name="Otte J."/>
            <person name="Skaloud P."/>
            <person name="Haon M."/>
            <person name="Grisel S."/>
            <person name="Petersen M."/>
            <person name="Berrin J.G."/>
            <person name="Delaux P.M."/>
            <person name="Dal Grande F."/>
            <person name="Keller J."/>
        </authorList>
    </citation>
    <scope>NUCLEOTIDE SEQUENCE [LARGE SCALE GENOMIC DNA]</scope>
    <source>
        <strain evidence="2 3">SAG 216-7</strain>
    </source>
</reference>
<accession>A0ABR2YBD6</accession>
<proteinExistence type="predicted"/>
<feature type="compositionally biased region" description="Polar residues" evidence="1">
    <location>
        <begin position="144"/>
        <end position="163"/>
    </location>
</feature>
<sequence>MAKIHGTDTKAVQRALTSLCQHVDALNLESKGMSQGIGSFETDLVTPDCIAEELTTLGLLTGGLVGVHHLIRLTPFKDITALYRGFWVAGAVYMTWRLGSGALRRLAAITLNNRRRKRELQNIWAGVDERIQIMQSLASTAPAVSQSQHAQMPSMPAASQSLPHASYPPVEDLSVDTFPGAAKTRTALAAERMAQAGALSREKASLAED</sequence>
<dbReference type="Proteomes" id="UP001491310">
    <property type="component" value="Unassembled WGS sequence"/>
</dbReference>
<evidence type="ECO:0000313" key="2">
    <source>
        <dbReference type="EMBL" id="KAK9901561.1"/>
    </source>
</evidence>
<keyword evidence="3" id="KW-1185">Reference proteome</keyword>